<dbReference type="RefSeq" id="WP_124906729.1">
    <property type="nucleotide sequence ID" value="NZ_RQJP01000002.1"/>
</dbReference>
<name>A0A3P1CPD2_9BACT</name>
<dbReference type="AlphaFoldDB" id="A0A3P1CPD2"/>
<sequence>MKTLKCLIVLLLVTGNLMAIDPVKKDEKQAVEQAVEKLRKGIIDADQPTLEALVTDQLTYGHSNGLLEDKAAFVKALVSKESDFVTIDLTDQTVTIVDNTAWVRHKMAGTTNNKGVAGTVKLSVLLVWVKQKGDWKLLARQAVKI</sequence>
<dbReference type="SUPFAM" id="SSF54427">
    <property type="entry name" value="NTF2-like"/>
    <property type="match status" value="1"/>
</dbReference>
<keyword evidence="1" id="KW-0732">Signal</keyword>
<dbReference type="EMBL" id="RQJP01000002">
    <property type="protein sequence ID" value="RRB15125.1"/>
    <property type="molecule type" value="Genomic_DNA"/>
</dbReference>
<evidence type="ECO:0000313" key="4">
    <source>
        <dbReference type="Proteomes" id="UP000274271"/>
    </source>
</evidence>
<evidence type="ECO:0000259" key="2">
    <source>
        <dbReference type="Pfam" id="PF14534"/>
    </source>
</evidence>
<feature type="domain" description="DUF4440" evidence="2">
    <location>
        <begin position="32"/>
        <end position="137"/>
    </location>
</feature>
<dbReference type="Pfam" id="PF14534">
    <property type="entry name" value="DUF4440"/>
    <property type="match status" value="1"/>
</dbReference>
<feature type="signal peptide" evidence="1">
    <location>
        <begin position="1"/>
        <end position="19"/>
    </location>
</feature>
<accession>A0A3P1CPD2</accession>
<evidence type="ECO:0000313" key="3">
    <source>
        <dbReference type="EMBL" id="RRB15125.1"/>
    </source>
</evidence>
<gene>
    <name evidence="3" type="ORF">EHT87_11270</name>
</gene>
<dbReference type="InterPro" id="IPR027843">
    <property type="entry name" value="DUF4440"/>
</dbReference>
<protein>
    <submittedName>
        <fullName evidence="3">Nuclear transport factor 2 family protein</fullName>
    </submittedName>
</protein>
<evidence type="ECO:0000256" key="1">
    <source>
        <dbReference type="SAM" id="SignalP"/>
    </source>
</evidence>
<organism evidence="3 4">
    <name type="scientific">Larkinella knui</name>
    <dbReference type="NCBI Taxonomy" id="2025310"/>
    <lineage>
        <taxon>Bacteria</taxon>
        <taxon>Pseudomonadati</taxon>
        <taxon>Bacteroidota</taxon>
        <taxon>Cytophagia</taxon>
        <taxon>Cytophagales</taxon>
        <taxon>Spirosomataceae</taxon>
        <taxon>Larkinella</taxon>
    </lineage>
</organism>
<feature type="chain" id="PRO_5018299056" evidence="1">
    <location>
        <begin position="20"/>
        <end position="145"/>
    </location>
</feature>
<dbReference type="Proteomes" id="UP000274271">
    <property type="component" value="Unassembled WGS sequence"/>
</dbReference>
<reference evidence="3 4" key="1">
    <citation type="submission" date="2018-11" db="EMBL/GenBank/DDBJ databases">
        <authorList>
            <person name="Zhou Z."/>
            <person name="Wang G."/>
        </authorList>
    </citation>
    <scope>NUCLEOTIDE SEQUENCE [LARGE SCALE GENOMIC DNA]</scope>
    <source>
        <strain evidence="3 4">KCTC42998</strain>
    </source>
</reference>
<proteinExistence type="predicted"/>
<keyword evidence="4" id="KW-1185">Reference proteome</keyword>
<dbReference type="OrthoDB" id="5383110at2"/>
<dbReference type="InterPro" id="IPR032710">
    <property type="entry name" value="NTF2-like_dom_sf"/>
</dbReference>
<comment type="caution">
    <text evidence="3">The sequence shown here is derived from an EMBL/GenBank/DDBJ whole genome shotgun (WGS) entry which is preliminary data.</text>
</comment>
<dbReference type="Gene3D" id="3.10.450.50">
    <property type="match status" value="1"/>
</dbReference>